<evidence type="ECO:0000313" key="7">
    <source>
        <dbReference type="Proteomes" id="UP001255185"/>
    </source>
</evidence>
<keyword evidence="3" id="KW-0472">Membrane</keyword>
<dbReference type="InterPro" id="IPR008254">
    <property type="entry name" value="Flavodoxin/NO_synth"/>
</dbReference>
<keyword evidence="1" id="KW-0285">Flavoprotein</keyword>
<reference evidence="6 7" key="1">
    <citation type="submission" date="2023-07" db="EMBL/GenBank/DDBJ databases">
        <title>Sorghum-associated microbial communities from plants grown in Nebraska, USA.</title>
        <authorList>
            <person name="Schachtman D."/>
        </authorList>
    </citation>
    <scope>NUCLEOTIDE SEQUENCE [LARGE SCALE GENOMIC DNA]</scope>
    <source>
        <strain evidence="6 7">3773</strain>
    </source>
</reference>
<keyword evidence="3" id="KW-1133">Transmembrane helix</keyword>
<dbReference type="Gene3D" id="3.40.50.80">
    <property type="entry name" value="Nucleotide-binding domain of ferredoxin-NADP reductase (FNR) module"/>
    <property type="match status" value="1"/>
</dbReference>
<dbReference type="InterPro" id="IPR001433">
    <property type="entry name" value="OxRdtase_FAD/NAD-bd"/>
</dbReference>
<evidence type="ECO:0000256" key="2">
    <source>
        <dbReference type="ARBA" id="ARBA00023797"/>
    </source>
</evidence>
<dbReference type="PRINTS" id="PR00369">
    <property type="entry name" value="FLAVODOXIN"/>
</dbReference>
<feature type="transmembrane region" description="Helical" evidence="3">
    <location>
        <begin position="172"/>
        <end position="195"/>
    </location>
</feature>
<dbReference type="PANTHER" id="PTHR19384:SF17">
    <property type="entry name" value="NADPH--CYTOCHROME P450 REDUCTASE"/>
    <property type="match status" value="1"/>
</dbReference>
<dbReference type="Pfam" id="PF00258">
    <property type="entry name" value="Flavodoxin_1"/>
    <property type="match status" value="1"/>
</dbReference>
<evidence type="ECO:0000313" key="6">
    <source>
        <dbReference type="EMBL" id="MDR6968124.1"/>
    </source>
</evidence>
<evidence type="ECO:0000256" key="1">
    <source>
        <dbReference type="ARBA" id="ARBA00022630"/>
    </source>
</evidence>
<gene>
    <name evidence="6" type="ORF">J2X31_002139</name>
</gene>
<feature type="domain" description="FAD-binding FR-type" evidence="5">
    <location>
        <begin position="495"/>
        <end position="593"/>
    </location>
</feature>
<protein>
    <recommendedName>
        <fullName evidence="2">NADPH--hemoprotein reductase</fullName>
        <ecNumber evidence="2">1.6.2.4</ecNumber>
    </recommendedName>
</protein>
<dbReference type="InterPro" id="IPR039261">
    <property type="entry name" value="FNR_nucleotide-bd"/>
</dbReference>
<comment type="caution">
    <text evidence="6">The sequence shown here is derived from an EMBL/GenBank/DDBJ whole genome shotgun (WGS) entry which is preliminary data.</text>
</comment>
<feature type="transmembrane region" description="Helical" evidence="3">
    <location>
        <begin position="12"/>
        <end position="33"/>
    </location>
</feature>
<dbReference type="SUPFAM" id="SSF52343">
    <property type="entry name" value="Ferredoxin reductase-like, C-terminal NADP-linked domain"/>
    <property type="match status" value="1"/>
</dbReference>
<keyword evidence="7" id="KW-1185">Reference proteome</keyword>
<dbReference type="Proteomes" id="UP001255185">
    <property type="component" value="Unassembled WGS sequence"/>
</dbReference>
<dbReference type="SUPFAM" id="SSF52218">
    <property type="entry name" value="Flavoproteins"/>
    <property type="match status" value="1"/>
</dbReference>
<dbReference type="InterPro" id="IPR017927">
    <property type="entry name" value="FAD-bd_FR_type"/>
</dbReference>
<dbReference type="Gene3D" id="2.40.30.10">
    <property type="entry name" value="Translation factors"/>
    <property type="match status" value="1"/>
</dbReference>
<feature type="transmembrane region" description="Helical" evidence="3">
    <location>
        <begin position="298"/>
        <end position="323"/>
    </location>
</feature>
<feature type="transmembrane region" description="Helical" evidence="3">
    <location>
        <begin position="130"/>
        <end position="151"/>
    </location>
</feature>
<dbReference type="Gene3D" id="3.40.50.360">
    <property type="match status" value="1"/>
</dbReference>
<evidence type="ECO:0000256" key="3">
    <source>
        <dbReference type="SAM" id="Phobius"/>
    </source>
</evidence>
<dbReference type="InterPro" id="IPR017938">
    <property type="entry name" value="Riboflavin_synthase-like_b-brl"/>
</dbReference>
<keyword evidence="3" id="KW-0812">Transmembrane</keyword>
<evidence type="ECO:0000259" key="5">
    <source>
        <dbReference type="PROSITE" id="PS51384"/>
    </source>
</evidence>
<dbReference type="PROSITE" id="PS50902">
    <property type="entry name" value="FLAVODOXIN_LIKE"/>
    <property type="match status" value="1"/>
</dbReference>
<dbReference type="RefSeq" id="WP_310026571.1">
    <property type="nucleotide sequence ID" value="NZ_JAVDVI010000008.1"/>
</dbReference>
<dbReference type="EC" id="1.6.2.4" evidence="2"/>
<dbReference type="InterPro" id="IPR029039">
    <property type="entry name" value="Flavoprotein-like_sf"/>
</dbReference>
<accession>A0ABU1TQ64</accession>
<proteinExistence type="predicted"/>
<evidence type="ECO:0000259" key="4">
    <source>
        <dbReference type="PROSITE" id="PS50902"/>
    </source>
</evidence>
<dbReference type="PROSITE" id="PS51384">
    <property type="entry name" value="FAD_FR"/>
    <property type="match status" value="1"/>
</dbReference>
<dbReference type="Pfam" id="PF00175">
    <property type="entry name" value="NAD_binding_1"/>
    <property type="match status" value="1"/>
</dbReference>
<dbReference type="SUPFAM" id="SSF63380">
    <property type="entry name" value="Riboflavin synthase domain-like"/>
    <property type="match status" value="1"/>
</dbReference>
<dbReference type="GO" id="GO:0004783">
    <property type="term" value="F:sulfite reductase (NADPH) activity"/>
    <property type="evidence" value="ECO:0007669"/>
    <property type="project" value="UniProtKB-EC"/>
</dbReference>
<feature type="domain" description="Flavodoxin-like" evidence="4">
    <location>
        <begin position="341"/>
        <end position="480"/>
    </location>
</feature>
<sequence length="731" mass="83372">MTISIWRYSHLALAISSFLFIALASITGIILAFEPVSQKIQPYQTEGFSEMNVAETIENFRSNYDEVFDIAVDDNQFVVLNAIDQEGNDVSVYANPKTGKKIAEVGEKNEFFQWVTNLHRSLFLKETGRFIIGLVSFLLLLIAVSGTVLVIQRQRGIKRFFTKIIKENFFQYYHVVLGRWTLIPIIIIALTGTYLSLVKFNIFPEQKISHNIDFDKITSEPKKEIADFKVFQDIPLSDVRKIEFPFSDDPEDYFTLQLTDREMVVNQFTGEILSEINHSKTNIFNSLSLDLHTGRASALWSIILAIACVNILFFIYSGFAITLKRMKNKLRNKYKKDDCKFIILVGSENGTTIRYANAVHNELLKNGEKSFIAELNNCTIYPKAEHLIVMTATYGLGDAPTNATKFLQKIKENQQPNSVHFSVLGFGSKAYPDFCQFAFEVHNALLQESWAEPLLEIHTVDDKSPDDFEKWTSLWSQKTAIPFDISPKLLNLKPKRTQQLVVTERTEIAHVDGSFLIRLKFKKKAKFTSGDLLAIYPANDHRERLYSIGKVNNEVQLSVKLHQNGLGSSFLYQLNPGDNIEAYLSSNKHFHFPKKSKSVVMISNGTGIAPFLGMIDENRNKIKTYLYCGFRDQSSYELYKNDLEKGLSEEKLTQLNLAYSRQGEKQYVKDLVLRDANLMAETLQNGGVIMICGSLAMQQMVVANLEAICLERKMETIGFYQSRNQLLTDCY</sequence>
<organism evidence="6 7">
    <name type="scientific">Flavobacterium arsenatis</name>
    <dbReference type="NCBI Taxonomy" id="1484332"/>
    <lineage>
        <taxon>Bacteria</taxon>
        <taxon>Pseudomonadati</taxon>
        <taxon>Bacteroidota</taxon>
        <taxon>Flavobacteriia</taxon>
        <taxon>Flavobacteriales</taxon>
        <taxon>Flavobacteriaceae</taxon>
        <taxon>Flavobacterium</taxon>
    </lineage>
</organism>
<name>A0ABU1TQ64_9FLAO</name>
<dbReference type="InterPro" id="IPR001094">
    <property type="entry name" value="Flavdoxin-like"/>
</dbReference>
<dbReference type="PANTHER" id="PTHR19384">
    <property type="entry name" value="NITRIC OXIDE SYNTHASE-RELATED"/>
    <property type="match status" value="1"/>
</dbReference>
<dbReference type="Pfam" id="PF03929">
    <property type="entry name" value="PepSY_TM"/>
    <property type="match status" value="1"/>
</dbReference>
<keyword evidence="6" id="KW-0560">Oxidoreductase</keyword>
<dbReference type="EMBL" id="JAVDVI010000008">
    <property type="protein sequence ID" value="MDR6968124.1"/>
    <property type="molecule type" value="Genomic_DNA"/>
</dbReference>
<dbReference type="InterPro" id="IPR005625">
    <property type="entry name" value="PepSY-ass_TM"/>
</dbReference>